<dbReference type="RefSeq" id="XP_034243970.1">
    <property type="nucleotide sequence ID" value="XM_034388079.1"/>
</dbReference>
<accession>A0A6P8Z1U9</accession>
<reference evidence="3 4" key="1">
    <citation type="submission" date="2025-04" db="UniProtKB">
        <authorList>
            <consortium name="RefSeq"/>
        </authorList>
    </citation>
    <scope>IDENTIFICATION</scope>
    <source>
        <tissue evidence="3 4">Total insect</tissue>
    </source>
</reference>
<gene>
    <name evidence="3 4 5" type="primary">LOC117646827</name>
</gene>
<evidence type="ECO:0000313" key="2">
    <source>
        <dbReference type="Proteomes" id="UP000515158"/>
    </source>
</evidence>
<feature type="transmembrane region" description="Helical" evidence="1">
    <location>
        <begin position="120"/>
        <end position="147"/>
    </location>
</feature>
<dbReference type="OrthoDB" id="8232683at2759"/>
<name>A0A6P8Z1U9_THRPL</name>
<dbReference type="Proteomes" id="UP000515158">
    <property type="component" value="Unplaced"/>
</dbReference>
<evidence type="ECO:0000313" key="5">
    <source>
        <dbReference type="RefSeq" id="XP_034243970.1"/>
    </source>
</evidence>
<dbReference type="RefSeq" id="XP_034243969.1">
    <property type="nucleotide sequence ID" value="XM_034388078.1"/>
</dbReference>
<organism evidence="5">
    <name type="scientific">Thrips palmi</name>
    <name type="common">Melon thrips</name>
    <dbReference type="NCBI Taxonomy" id="161013"/>
    <lineage>
        <taxon>Eukaryota</taxon>
        <taxon>Metazoa</taxon>
        <taxon>Ecdysozoa</taxon>
        <taxon>Arthropoda</taxon>
        <taxon>Hexapoda</taxon>
        <taxon>Insecta</taxon>
        <taxon>Pterygota</taxon>
        <taxon>Neoptera</taxon>
        <taxon>Paraneoptera</taxon>
        <taxon>Thysanoptera</taxon>
        <taxon>Terebrantia</taxon>
        <taxon>Thripoidea</taxon>
        <taxon>Thripidae</taxon>
        <taxon>Thrips</taxon>
    </lineage>
</organism>
<keyword evidence="1" id="KW-0472">Membrane</keyword>
<dbReference type="AlphaFoldDB" id="A0A6P8Z1U9"/>
<proteinExistence type="predicted"/>
<dbReference type="KEGG" id="tpal:117646827"/>
<keyword evidence="1" id="KW-0812">Transmembrane</keyword>
<evidence type="ECO:0000256" key="1">
    <source>
        <dbReference type="SAM" id="Phobius"/>
    </source>
</evidence>
<evidence type="ECO:0000313" key="3">
    <source>
        <dbReference type="RefSeq" id="XP_034243968.1"/>
    </source>
</evidence>
<evidence type="ECO:0000313" key="4">
    <source>
        <dbReference type="RefSeq" id="XP_034243969.1"/>
    </source>
</evidence>
<dbReference type="GeneID" id="117646827"/>
<feature type="transmembrane region" description="Helical" evidence="1">
    <location>
        <begin position="74"/>
        <end position="99"/>
    </location>
</feature>
<sequence>MAQLQRSCLPIVDQGCCCDLKTCCKVQGWLQVAACILSIISSIHEFVSVPALCQDAAEIGIDCFNDERIKMRLAAAVAFEGIDVVIQVIFLLTAIFFLIGISEGKPNKMVHYIRMMWVQLCWGIIFTVVLSVVISPLYLIVFVLLGVDIYCLICANSLHIQMAADPMGPYIRQTA</sequence>
<protein>
    <submittedName>
        <fullName evidence="3 4">Uncharacterized protein LOC117646827</fullName>
    </submittedName>
</protein>
<dbReference type="RefSeq" id="XP_034243968.1">
    <property type="nucleotide sequence ID" value="XM_034388077.1"/>
</dbReference>
<keyword evidence="2" id="KW-1185">Reference proteome</keyword>
<keyword evidence="1" id="KW-1133">Transmembrane helix</keyword>